<keyword evidence="1" id="KW-0479">Metal-binding</keyword>
<evidence type="ECO:0000256" key="4">
    <source>
        <dbReference type="PROSITE-ProRule" id="PRU00452"/>
    </source>
</evidence>
<accession>A0A1R1PDW5</accession>
<dbReference type="OrthoDB" id="28127at2759"/>
<dbReference type="PANTHER" id="PTHR10782">
    <property type="entry name" value="ZINC FINGER MIZ DOMAIN-CONTAINING PROTEIN"/>
    <property type="match status" value="1"/>
</dbReference>
<reference evidence="7" key="1">
    <citation type="submission" date="2017-01" db="EMBL/GenBank/DDBJ databases">
        <authorList>
            <person name="Wang Y."/>
            <person name="White M."/>
            <person name="Kvist S."/>
            <person name="Moncalvo J.-M."/>
        </authorList>
    </citation>
    <scope>NUCLEOTIDE SEQUENCE [LARGE SCALE GENOMIC DNA]</scope>
    <source>
        <strain evidence="7">COL-18-3</strain>
    </source>
</reference>
<dbReference type="PANTHER" id="PTHR10782:SF4">
    <property type="entry name" value="TONALLI, ISOFORM E"/>
    <property type="match status" value="1"/>
</dbReference>
<evidence type="ECO:0000259" key="5">
    <source>
        <dbReference type="PROSITE" id="PS51044"/>
    </source>
</evidence>
<dbReference type="GO" id="GO:0016874">
    <property type="term" value="F:ligase activity"/>
    <property type="evidence" value="ECO:0007669"/>
    <property type="project" value="UniProtKB-KW"/>
</dbReference>
<dbReference type="Pfam" id="PF02891">
    <property type="entry name" value="zf-MIZ"/>
    <property type="match status" value="1"/>
</dbReference>
<dbReference type="GO" id="GO:0016925">
    <property type="term" value="P:protein sumoylation"/>
    <property type="evidence" value="ECO:0007669"/>
    <property type="project" value="TreeGrafter"/>
</dbReference>
<keyword evidence="2 4" id="KW-0863">Zinc-finger</keyword>
<organism evidence="6 7">
    <name type="scientific">Zancudomyces culisetae</name>
    <name type="common">Gut fungus</name>
    <name type="synonym">Smittium culisetae</name>
    <dbReference type="NCBI Taxonomy" id="1213189"/>
    <lineage>
        <taxon>Eukaryota</taxon>
        <taxon>Fungi</taxon>
        <taxon>Fungi incertae sedis</taxon>
        <taxon>Zoopagomycota</taxon>
        <taxon>Kickxellomycotina</taxon>
        <taxon>Harpellomycetes</taxon>
        <taxon>Harpellales</taxon>
        <taxon>Legeriomycetaceae</taxon>
        <taxon>Zancudomyces</taxon>
    </lineage>
</organism>
<dbReference type="GO" id="GO:0000785">
    <property type="term" value="C:chromatin"/>
    <property type="evidence" value="ECO:0007669"/>
    <property type="project" value="TreeGrafter"/>
</dbReference>
<keyword evidence="6" id="KW-0436">Ligase</keyword>
<evidence type="ECO:0000313" key="6">
    <source>
        <dbReference type="EMBL" id="OMH79156.1"/>
    </source>
</evidence>
<dbReference type="PROSITE" id="PS51044">
    <property type="entry name" value="ZF_SP_RING"/>
    <property type="match status" value="1"/>
</dbReference>
<protein>
    <submittedName>
        <fullName evidence="6">E3 SUMO-protein ligase pli1</fullName>
    </submittedName>
</protein>
<dbReference type="InterPro" id="IPR004181">
    <property type="entry name" value="Znf_MIZ"/>
</dbReference>
<comment type="caution">
    <text evidence="6">The sequence shown here is derived from an EMBL/GenBank/DDBJ whole genome shotgun (WGS) entry which is preliminary data.</text>
</comment>
<gene>
    <name evidence="6" type="ORF">AX774_g7442</name>
</gene>
<feature type="domain" description="SP-RING-type" evidence="5">
    <location>
        <begin position="124"/>
        <end position="206"/>
    </location>
</feature>
<keyword evidence="3" id="KW-0862">Zinc</keyword>
<evidence type="ECO:0000256" key="3">
    <source>
        <dbReference type="ARBA" id="ARBA00022833"/>
    </source>
</evidence>
<dbReference type="EMBL" id="LSSK01001651">
    <property type="protein sequence ID" value="OMH79156.1"/>
    <property type="molecule type" value="Genomic_DNA"/>
</dbReference>
<dbReference type="Proteomes" id="UP000188320">
    <property type="component" value="Unassembled WGS sequence"/>
</dbReference>
<proteinExistence type="predicted"/>
<evidence type="ECO:0000256" key="2">
    <source>
        <dbReference type="ARBA" id="ARBA00022771"/>
    </source>
</evidence>
<evidence type="ECO:0000313" key="7">
    <source>
        <dbReference type="Proteomes" id="UP000188320"/>
    </source>
</evidence>
<dbReference type="Gene3D" id="3.30.40.10">
    <property type="entry name" value="Zinc/RING finger domain, C3HC4 (zinc finger)"/>
    <property type="match status" value="1"/>
</dbReference>
<sequence>MCRKKSGNGAATILLNMGALDAINTFSEHKIEYPENVLAKFNGTVLVVNESLSDYPEPIDLFSKTVVNFKLHNTLEISFSSRKRMLLTVELAEANSEQEFVNYLRKYQQFSKEKVLQGMCRGDNDEDLIQTKSYLSLKCVLGQCRIKVPVRSKYCTHSQCFDATTFFCLFRGSPSFICPICQTNIRNLKSLFIDAYFEDILKHYSNSDCDQVEVNPDGSWKIPPSLHPYKRASIDIADEEIGQKKKNCSDASFSSLGNEICNLSADSINIHFLLNDTPPHGPPSTHNTTNYVDLTLDSDE</sequence>
<evidence type="ECO:0000256" key="1">
    <source>
        <dbReference type="ARBA" id="ARBA00022723"/>
    </source>
</evidence>
<dbReference type="InterPro" id="IPR013083">
    <property type="entry name" value="Znf_RING/FYVE/PHD"/>
</dbReference>
<dbReference type="GO" id="GO:0061665">
    <property type="term" value="F:SUMO ligase activity"/>
    <property type="evidence" value="ECO:0007669"/>
    <property type="project" value="TreeGrafter"/>
</dbReference>
<keyword evidence="7" id="KW-1185">Reference proteome</keyword>
<dbReference type="AlphaFoldDB" id="A0A1R1PDW5"/>
<dbReference type="GO" id="GO:0008270">
    <property type="term" value="F:zinc ion binding"/>
    <property type="evidence" value="ECO:0007669"/>
    <property type="project" value="UniProtKB-KW"/>
</dbReference>
<name>A0A1R1PDW5_ZANCU</name>